<name>A0A1G8GNI0_9SPHI</name>
<reference evidence="3" key="1">
    <citation type="submission" date="2016-10" db="EMBL/GenBank/DDBJ databases">
        <authorList>
            <person name="Varghese N."/>
            <person name="Submissions S."/>
        </authorList>
    </citation>
    <scope>NUCLEOTIDE SEQUENCE [LARGE SCALE GENOMIC DNA]</scope>
    <source>
        <strain evidence="3">Gh-67</strain>
    </source>
</reference>
<feature type="transmembrane region" description="Helical" evidence="1">
    <location>
        <begin position="6"/>
        <end position="25"/>
    </location>
</feature>
<keyword evidence="1" id="KW-1133">Transmembrane helix</keyword>
<dbReference type="STRING" id="551996.SAMN05192573_114115"/>
<evidence type="ECO:0000313" key="2">
    <source>
        <dbReference type="EMBL" id="SDH95850.1"/>
    </source>
</evidence>
<gene>
    <name evidence="2" type="ORF">SAMN05192573_114115</name>
</gene>
<dbReference type="AlphaFoldDB" id="A0A1G8GNI0"/>
<keyword evidence="3" id="KW-1185">Reference proteome</keyword>
<keyword evidence="1" id="KW-0472">Membrane</keyword>
<dbReference type="Proteomes" id="UP000199705">
    <property type="component" value="Unassembled WGS sequence"/>
</dbReference>
<organism evidence="2 3">
    <name type="scientific">Mucilaginibacter gossypii</name>
    <dbReference type="NCBI Taxonomy" id="551996"/>
    <lineage>
        <taxon>Bacteria</taxon>
        <taxon>Pseudomonadati</taxon>
        <taxon>Bacteroidota</taxon>
        <taxon>Sphingobacteriia</taxon>
        <taxon>Sphingobacteriales</taxon>
        <taxon>Sphingobacteriaceae</taxon>
        <taxon>Mucilaginibacter</taxon>
    </lineage>
</organism>
<evidence type="ECO:0000256" key="1">
    <source>
        <dbReference type="SAM" id="Phobius"/>
    </source>
</evidence>
<keyword evidence="1" id="KW-0812">Transmembrane</keyword>
<protein>
    <submittedName>
        <fullName evidence="2">Uncharacterized protein</fullName>
    </submittedName>
</protein>
<sequence>MYDGWIVVFNLCGINYLRLAALMYFQSSIFAFLKNENSSLRQAV</sequence>
<accession>A0A1G8GNI0</accession>
<evidence type="ECO:0000313" key="3">
    <source>
        <dbReference type="Proteomes" id="UP000199705"/>
    </source>
</evidence>
<proteinExistence type="predicted"/>
<dbReference type="EMBL" id="FNCG01000014">
    <property type="protein sequence ID" value="SDH95850.1"/>
    <property type="molecule type" value="Genomic_DNA"/>
</dbReference>